<sequence length="239" mass="26822">MFSNDAGTTSTLQQQQRDLEMIHRMMKEFSPLDEALVDTMPTPPVSRCSPSWPSPEPTLLSVPSPKPPARREVYSSHSPREELMDQFLGTNYVYGKMPSFLPVPATGPSTYTGSYSPLDDLIGPPFIPGIPNTAAYSSPPPDFQVSLPPLDSTPPNNNEPPPQLQAQAKPYICPICPPWNPNGTEEHKAFTHPKDLRRHMRTHNTDPAKRFYCPVKGCKFATRGFNRNDHLVRHLERLH</sequence>
<evidence type="ECO:0000259" key="2">
    <source>
        <dbReference type="SMART" id="SM00355"/>
    </source>
</evidence>
<feature type="domain" description="C2H2-type" evidence="2">
    <location>
        <begin position="211"/>
        <end position="239"/>
    </location>
</feature>
<dbReference type="AlphaFoldDB" id="A0A6A7CAG4"/>
<proteinExistence type="predicted"/>
<feature type="domain" description="C2H2-type" evidence="2">
    <location>
        <begin position="171"/>
        <end position="203"/>
    </location>
</feature>
<dbReference type="InterPro" id="IPR013087">
    <property type="entry name" value="Znf_C2H2_type"/>
</dbReference>
<feature type="region of interest" description="Disordered" evidence="1">
    <location>
        <begin position="41"/>
        <end position="78"/>
    </location>
</feature>
<evidence type="ECO:0000256" key="1">
    <source>
        <dbReference type="SAM" id="MobiDB-lite"/>
    </source>
</evidence>
<name>A0A6A7CAG4_9PEZI</name>
<organism evidence="3 4">
    <name type="scientific">Piedraia hortae CBS 480.64</name>
    <dbReference type="NCBI Taxonomy" id="1314780"/>
    <lineage>
        <taxon>Eukaryota</taxon>
        <taxon>Fungi</taxon>
        <taxon>Dikarya</taxon>
        <taxon>Ascomycota</taxon>
        <taxon>Pezizomycotina</taxon>
        <taxon>Dothideomycetes</taxon>
        <taxon>Dothideomycetidae</taxon>
        <taxon>Capnodiales</taxon>
        <taxon>Piedraiaceae</taxon>
        <taxon>Piedraia</taxon>
    </lineage>
</organism>
<feature type="region of interest" description="Disordered" evidence="1">
    <location>
        <begin position="133"/>
        <end position="163"/>
    </location>
</feature>
<evidence type="ECO:0000313" key="4">
    <source>
        <dbReference type="Proteomes" id="UP000799421"/>
    </source>
</evidence>
<feature type="compositionally biased region" description="Basic and acidic residues" evidence="1">
    <location>
        <begin position="69"/>
        <end position="78"/>
    </location>
</feature>
<evidence type="ECO:0000313" key="3">
    <source>
        <dbReference type="EMBL" id="KAF2864504.1"/>
    </source>
</evidence>
<dbReference type="OrthoDB" id="8117402at2759"/>
<reference evidence="3" key="1">
    <citation type="journal article" date="2020" name="Stud. Mycol.">
        <title>101 Dothideomycetes genomes: a test case for predicting lifestyles and emergence of pathogens.</title>
        <authorList>
            <person name="Haridas S."/>
            <person name="Albert R."/>
            <person name="Binder M."/>
            <person name="Bloem J."/>
            <person name="Labutti K."/>
            <person name="Salamov A."/>
            <person name="Andreopoulos B."/>
            <person name="Baker S."/>
            <person name="Barry K."/>
            <person name="Bills G."/>
            <person name="Bluhm B."/>
            <person name="Cannon C."/>
            <person name="Castanera R."/>
            <person name="Culley D."/>
            <person name="Daum C."/>
            <person name="Ezra D."/>
            <person name="Gonzalez J."/>
            <person name="Henrissat B."/>
            <person name="Kuo A."/>
            <person name="Liang C."/>
            <person name="Lipzen A."/>
            <person name="Lutzoni F."/>
            <person name="Magnuson J."/>
            <person name="Mondo S."/>
            <person name="Nolan M."/>
            <person name="Ohm R."/>
            <person name="Pangilinan J."/>
            <person name="Park H.-J."/>
            <person name="Ramirez L."/>
            <person name="Alfaro M."/>
            <person name="Sun H."/>
            <person name="Tritt A."/>
            <person name="Yoshinaga Y."/>
            <person name="Zwiers L.-H."/>
            <person name="Turgeon B."/>
            <person name="Goodwin S."/>
            <person name="Spatafora J."/>
            <person name="Crous P."/>
            <person name="Grigoriev I."/>
        </authorList>
    </citation>
    <scope>NUCLEOTIDE SEQUENCE</scope>
    <source>
        <strain evidence="3">CBS 480.64</strain>
    </source>
</reference>
<dbReference type="Gene3D" id="3.30.160.60">
    <property type="entry name" value="Classic Zinc Finger"/>
    <property type="match status" value="1"/>
</dbReference>
<protein>
    <recommendedName>
        <fullName evidence="2">C2H2-type domain-containing protein</fullName>
    </recommendedName>
</protein>
<gene>
    <name evidence="3" type="ORF">K470DRAFT_254142</name>
</gene>
<dbReference type="EMBL" id="MU005957">
    <property type="protein sequence ID" value="KAF2864504.1"/>
    <property type="molecule type" value="Genomic_DNA"/>
</dbReference>
<accession>A0A6A7CAG4</accession>
<dbReference type="SMART" id="SM00355">
    <property type="entry name" value="ZnF_C2H2"/>
    <property type="match status" value="2"/>
</dbReference>
<keyword evidence="4" id="KW-1185">Reference proteome</keyword>
<dbReference type="Proteomes" id="UP000799421">
    <property type="component" value="Unassembled WGS sequence"/>
</dbReference>